<accession>A0A6J1SVX0</accession>
<gene>
    <name evidence="10" type="primary">LOC113211034</name>
</gene>
<proteinExistence type="inferred from homology"/>
<feature type="compositionally biased region" description="Low complexity" evidence="8">
    <location>
        <begin position="287"/>
        <end position="342"/>
    </location>
</feature>
<dbReference type="GO" id="GO:0000122">
    <property type="term" value="P:negative regulation of transcription by RNA polymerase II"/>
    <property type="evidence" value="ECO:0007669"/>
    <property type="project" value="InterPro"/>
</dbReference>
<dbReference type="InterPro" id="IPR024872">
    <property type="entry name" value="HEXIM"/>
</dbReference>
<evidence type="ECO:0000256" key="7">
    <source>
        <dbReference type="ARBA" id="ARBA00023242"/>
    </source>
</evidence>
<evidence type="ECO:0000256" key="1">
    <source>
        <dbReference type="ARBA" id="ARBA00004123"/>
    </source>
</evidence>
<dbReference type="GO" id="GO:0005654">
    <property type="term" value="C:nucleoplasm"/>
    <property type="evidence" value="ECO:0007669"/>
    <property type="project" value="TreeGrafter"/>
</dbReference>
<dbReference type="KEGG" id="foc:113211034"/>
<dbReference type="Proteomes" id="UP000504606">
    <property type="component" value="Unplaced"/>
</dbReference>
<sequence length="405" mass="43985">MEDIQVGADEDAKAESAVNNAQGRHEPQGPVLPPDGVDLKLSVAMEAFRGERGAGGSSPDNPDQLEKLDKGRKRRKHQHRQRHVRNNKKGWLWRRELAEATAGAGAQAGGGSPTRTAGLPTALPAPNNTTQFIMEDHTDLQDLDLEAQRGARTTRSRDPSFSIDSEDESSSYEEELYLSKEFSNTYEDVHVERLGTMTKLDLIQEYLQLEQRVNVLEKKLTGQNTSSTTADMSGNGVTGTDSDSEIAEGEVPVEPAMVEKIRIFQEEIQKLVVENELLVQENQRLQSSSSLVRPSSSSLSSSIDSESDSSTTSGSSSSSSSSGKSKASKGSRCSKASRSSSLKSRENVIPQTVGPENDILDVEMTAEDQSNTLTPLSQQDQEMETESPGEALKEPSNQESSPAFV</sequence>
<dbReference type="Gene3D" id="6.10.250.2910">
    <property type="match status" value="1"/>
</dbReference>
<feature type="region of interest" description="Disordered" evidence="8">
    <location>
        <begin position="283"/>
        <end position="405"/>
    </location>
</feature>
<name>A0A6J1SVX0_FRAOC</name>
<comment type="subcellular location">
    <subcellularLocation>
        <location evidence="1">Nucleus</location>
    </subcellularLocation>
</comment>
<keyword evidence="5" id="KW-0175">Coiled coil</keyword>
<feature type="compositionally biased region" description="Polar residues" evidence="8">
    <location>
        <begin position="367"/>
        <end position="380"/>
    </location>
</feature>
<dbReference type="GO" id="GO:0004861">
    <property type="term" value="F:cyclin-dependent protein serine/threonine kinase inhibitor activity"/>
    <property type="evidence" value="ECO:0007669"/>
    <property type="project" value="InterPro"/>
</dbReference>
<dbReference type="Pfam" id="PF15313">
    <property type="entry name" value="HEXIM"/>
    <property type="match status" value="1"/>
</dbReference>
<feature type="compositionally biased region" description="Basic residues" evidence="8">
    <location>
        <begin position="70"/>
        <end position="92"/>
    </location>
</feature>
<dbReference type="OrthoDB" id="10058500at2759"/>
<feature type="region of interest" description="Disordered" evidence="8">
    <location>
        <begin position="149"/>
        <end position="172"/>
    </location>
</feature>
<comment type="similarity">
    <text evidence="2">Belongs to the HEXIM family.</text>
</comment>
<dbReference type="AlphaFoldDB" id="A0A6J1SVX0"/>
<keyword evidence="6" id="KW-0804">Transcription</keyword>
<evidence type="ECO:0000256" key="5">
    <source>
        <dbReference type="ARBA" id="ARBA00023054"/>
    </source>
</evidence>
<evidence type="ECO:0000256" key="3">
    <source>
        <dbReference type="ARBA" id="ARBA00022491"/>
    </source>
</evidence>
<feature type="region of interest" description="Disordered" evidence="8">
    <location>
        <begin position="1"/>
        <end position="126"/>
    </location>
</feature>
<feature type="compositionally biased region" description="Polar residues" evidence="8">
    <location>
        <begin position="223"/>
        <end position="232"/>
    </location>
</feature>
<dbReference type="GO" id="GO:0005737">
    <property type="term" value="C:cytoplasm"/>
    <property type="evidence" value="ECO:0007669"/>
    <property type="project" value="InterPro"/>
</dbReference>
<organism evidence="9 10">
    <name type="scientific">Frankliniella occidentalis</name>
    <name type="common">Western flower thrips</name>
    <name type="synonym">Euthrips occidentalis</name>
    <dbReference type="NCBI Taxonomy" id="133901"/>
    <lineage>
        <taxon>Eukaryota</taxon>
        <taxon>Metazoa</taxon>
        <taxon>Ecdysozoa</taxon>
        <taxon>Arthropoda</taxon>
        <taxon>Hexapoda</taxon>
        <taxon>Insecta</taxon>
        <taxon>Pterygota</taxon>
        <taxon>Neoptera</taxon>
        <taxon>Paraneoptera</taxon>
        <taxon>Thysanoptera</taxon>
        <taxon>Terebrantia</taxon>
        <taxon>Thripoidea</taxon>
        <taxon>Thripidae</taxon>
        <taxon>Frankliniella</taxon>
    </lineage>
</organism>
<dbReference type="CTD" id="41778"/>
<dbReference type="RefSeq" id="XP_026285053.1">
    <property type="nucleotide sequence ID" value="XM_026429268.2"/>
</dbReference>
<keyword evidence="4" id="KW-0805">Transcription regulation</keyword>
<keyword evidence="9" id="KW-1185">Reference proteome</keyword>
<dbReference type="GeneID" id="113211034"/>
<keyword evidence="7" id="KW-0539">Nucleus</keyword>
<feature type="region of interest" description="Disordered" evidence="8">
    <location>
        <begin position="223"/>
        <end position="245"/>
    </location>
</feature>
<dbReference type="PANTHER" id="PTHR13469:SF8">
    <property type="entry name" value="HEXIM P-TEFB COMPLEX SUBUNIT 1"/>
    <property type="match status" value="1"/>
</dbReference>
<reference evidence="10" key="1">
    <citation type="submission" date="2025-08" db="UniProtKB">
        <authorList>
            <consortium name="RefSeq"/>
        </authorList>
    </citation>
    <scope>IDENTIFICATION</scope>
    <source>
        <tissue evidence="10">Whole organism</tissue>
    </source>
</reference>
<protein>
    <submittedName>
        <fullName evidence="10">Protein HEXIM1</fullName>
    </submittedName>
</protein>
<evidence type="ECO:0000256" key="6">
    <source>
        <dbReference type="ARBA" id="ARBA00023163"/>
    </source>
</evidence>
<feature type="compositionally biased region" description="Polar residues" evidence="8">
    <location>
        <begin position="395"/>
        <end position="405"/>
    </location>
</feature>
<keyword evidence="3" id="KW-0678">Repressor</keyword>
<evidence type="ECO:0000256" key="8">
    <source>
        <dbReference type="SAM" id="MobiDB-lite"/>
    </source>
</evidence>
<evidence type="ECO:0000256" key="2">
    <source>
        <dbReference type="ARBA" id="ARBA00008409"/>
    </source>
</evidence>
<dbReference type="GO" id="GO:0097322">
    <property type="term" value="F:7SK snRNA binding"/>
    <property type="evidence" value="ECO:0007669"/>
    <property type="project" value="TreeGrafter"/>
</dbReference>
<evidence type="ECO:0000313" key="9">
    <source>
        <dbReference type="Proteomes" id="UP000504606"/>
    </source>
</evidence>
<evidence type="ECO:0000313" key="10">
    <source>
        <dbReference type="RefSeq" id="XP_026285053.1"/>
    </source>
</evidence>
<dbReference type="PRINTS" id="PR02094">
    <property type="entry name" value="HEXIMFAMILY"/>
</dbReference>
<dbReference type="PANTHER" id="PTHR13469">
    <property type="entry name" value="HEXAMETHYLENE BISACETAMIDE INDUCIBLE 1"/>
    <property type="match status" value="1"/>
</dbReference>
<evidence type="ECO:0000256" key="4">
    <source>
        <dbReference type="ARBA" id="ARBA00023015"/>
    </source>
</evidence>